<evidence type="ECO:0000259" key="8">
    <source>
        <dbReference type="Pfam" id="PF17177"/>
    </source>
</evidence>
<dbReference type="PROSITE" id="PS51375">
    <property type="entry name" value="PPR"/>
    <property type="match status" value="6"/>
</dbReference>
<dbReference type="RefSeq" id="XP_023469081.1">
    <property type="nucleotide sequence ID" value="XM_023610533.1"/>
</dbReference>
<dbReference type="Proteomes" id="UP000242254">
    <property type="component" value="Unassembled WGS sequence"/>
</dbReference>
<sequence>MRKSMTHLKDVSRLISTPEHNNGTCRRRNSHLQTLLQAFQPRPKELFTLPKFCTSCRRRSALIRMYRTLSTPIDTIEPRKPLQPLMRFSKSLSIFNLTDRITLSDLDLTIRTRHADKAWSLFITLSRRGDIIPLTMCCSLYALLAFAKSMVSRGPIIDLRQRQMDQLLDYVQKHHHHTPELFLPSVEPIPIPIRKQIAKYIQLEETEKAWALFFKTVQEGKERLSRNLCIKLIMLMLKDKSLYKNQRKFRINLIASHASCKNELEDRHLLPSDMLRIANICYRYYRYRYSAAHRLIDEFVENIPNIKQKNRADALEELIWRILSNHDLSKAQNVLDVVREKYADKVDISEMVYVNLMNAYGQQKKFDQALKLFEQFLESDRQPSVKGFNAILHVFASQGEASRASYVYSAMLKLNVEPDSATYTEMIRAHAHTTDHSKCTFFYNKMLQRHLTPNVYTYSALMHASTKRHDIHGVLRWFQIMLYNGVEPNEVSLSLVLKSLSQQPNQNIPDAMHWITREATMVGIKPDATLYTILLKMHAKRLGLESALKIHKEMIANSIEPNTYTYTTLIDACADNDMPETAQQIFELMKNSERHKPNTATYTALITAWARSSKLQQANAIILDFLKACKSDKSGHLWIDEKIKERLSWCAFCL</sequence>
<gene>
    <name evidence="9" type="ORF">RHIMIDRAFT_248549</name>
</gene>
<dbReference type="InterPro" id="IPR002885">
    <property type="entry name" value="PPR_rpt"/>
</dbReference>
<evidence type="ECO:0000256" key="2">
    <source>
        <dbReference type="ARBA" id="ARBA00022737"/>
    </source>
</evidence>
<evidence type="ECO:0000313" key="9">
    <source>
        <dbReference type="EMBL" id="PHZ15373.1"/>
    </source>
</evidence>
<dbReference type="EMBL" id="KZ303844">
    <property type="protein sequence ID" value="PHZ15373.1"/>
    <property type="molecule type" value="Genomic_DNA"/>
</dbReference>
<evidence type="ECO:0000256" key="4">
    <source>
        <dbReference type="ARBA" id="ARBA00044511"/>
    </source>
</evidence>
<dbReference type="PROSITE" id="PS50005">
    <property type="entry name" value="TPR"/>
    <property type="match status" value="1"/>
</dbReference>
<dbReference type="Gene3D" id="1.25.40.10">
    <property type="entry name" value="Tetratricopeptide repeat domain"/>
    <property type="match status" value="3"/>
</dbReference>
<comment type="subunit">
    <text evidence="4">Binds to mitochondrial small subunit 15S rRNA.</text>
</comment>
<evidence type="ECO:0000256" key="7">
    <source>
        <dbReference type="SAM" id="MobiDB-lite"/>
    </source>
</evidence>
<dbReference type="STRING" id="1340429.A0A2G4T2Y0"/>
<feature type="repeat" description="PPR" evidence="6">
    <location>
        <begin position="349"/>
        <end position="383"/>
    </location>
</feature>
<dbReference type="SUPFAM" id="SSF48452">
    <property type="entry name" value="TPR-like"/>
    <property type="match status" value="2"/>
</dbReference>
<feature type="region of interest" description="Disordered" evidence="7">
    <location>
        <begin position="1"/>
        <end position="26"/>
    </location>
</feature>
<dbReference type="InterPro" id="IPR019734">
    <property type="entry name" value="TPR_rpt"/>
</dbReference>
<feature type="repeat" description="PPR" evidence="6">
    <location>
        <begin position="562"/>
        <end position="596"/>
    </location>
</feature>
<proteinExistence type="inferred from homology"/>
<protein>
    <submittedName>
        <fullName evidence="9">TPR-like protein</fullName>
    </submittedName>
</protein>
<feature type="repeat" description="PPR" evidence="6">
    <location>
        <begin position="454"/>
        <end position="488"/>
    </location>
</feature>
<feature type="domain" description="PROP1-like PPR" evidence="8">
    <location>
        <begin position="363"/>
        <end position="499"/>
    </location>
</feature>
<dbReference type="NCBIfam" id="TIGR00756">
    <property type="entry name" value="PPR"/>
    <property type="match status" value="2"/>
</dbReference>
<keyword evidence="10" id="KW-1185">Reference proteome</keyword>
<dbReference type="Pfam" id="PF17177">
    <property type="entry name" value="PPR_long"/>
    <property type="match status" value="1"/>
</dbReference>
<feature type="repeat" description="PPR" evidence="6">
    <location>
        <begin position="384"/>
        <end position="418"/>
    </location>
</feature>
<evidence type="ECO:0000256" key="3">
    <source>
        <dbReference type="ARBA" id="ARBA00044493"/>
    </source>
</evidence>
<name>A0A2G4T2Y0_RHIZD</name>
<accession>A0A2G4T2Y0</accession>
<dbReference type="Pfam" id="PF13041">
    <property type="entry name" value="PPR_2"/>
    <property type="match status" value="1"/>
</dbReference>
<dbReference type="PANTHER" id="PTHR47447:SF28">
    <property type="entry name" value="PENTACOTRIPEPTIDE-REPEAT REGION OF PRORP DOMAIN-CONTAINING PROTEIN"/>
    <property type="match status" value="1"/>
</dbReference>
<evidence type="ECO:0000256" key="5">
    <source>
        <dbReference type="PROSITE-ProRule" id="PRU00339"/>
    </source>
</evidence>
<organism evidence="9 10">
    <name type="scientific">Rhizopus microsporus ATCC 52813</name>
    <dbReference type="NCBI Taxonomy" id="1340429"/>
    <lineage>
        <taxon>Eukaryota</taxon>
        <taxon>Fungi</taxon>
        <taxon>Fungi incertae sedis</taxon>
        <taxon>Mucoromycota</taxon>
        <taxon>Mucoromycotina</taxon>
        <taxon>Mucoromycetes</taxon>
        <taxon>Mucorales</taxon>
        <taxon>Mucorineae</taxon>
        <taxon>Rhizopodaceae</taxon>
        <taxon>Rhizopus</taxon>
    </lineage>
</organism>
<feature type="repeat" description="TPR" evidence="5">
    <location>
        <begin position="350"/>
        <end position="383"/>
    </location>
</feature>
<keyword evidence="5" id="KW-0802">TPR repeat</keyword>
<dbReference type="AlphaFoldDB" id="A0A2G4T2Y0"/>
<reference evidence="9 10" key="1">
    <citation type="journal article" date="2016" name="Proc. Natl. Acad. Sci. U.S.A.">
        <title>Lipid metabolic changes in an early divergent fungus govern the establishment of a mutualistic symbiosis with endobacteria.</title>
        <authorList>
            <person name="Lastovetsky O.A."/>
            <person name="Gaspar M.L."/>
            <person name="Mondo S.J."/>
            <person name="LaButti K.M."/>
            <person name="Sandor L."/>
            <person name="Grigoriev I.V."/>
            <person name="Henry S.A."/>
            <person name="Pawlowska T.E."/>
        </authorList>
    </citation>
    <scope>NUCLEOTIDE SEQUENCE [LARGE SCALE GENOMIC DNA]</scope>
    <source>
        <strain evidence="9 10">ATCC 52813</strain>
    </source>
</reference>
<dbReference type="GeneID" id="35441523"/>
<dbReference type="PANTHER" id="PTHR47447">
    <property type="entry name" value="OS03G0856100 PROTEIN"/>
    <property type="match status" value="1"/>
</dbReference>
<evidence type="ECO:0000313" key="10">
    <source>
        <dbReference type="Proteomes" id="UP000242254"/>
    </source>
</evidence>
<feature type="repeat" description="PPR" evidence="6">
    <location>
        <begin position="527"/>
        <end position="561"/>
    </location>
</feature>
<dbReference type="InterPro" id="IPR011990">
    <property type="entry name" value="TPR-like_helical_dom_sf"/>
</dbReference>
<comment type="similarity">
    <text evidence="1">Belongs to the CCM1 family.</text>
</comment>
<evidence type="ECO:0000256" key="1">
    <source>
        <dbReference type="ARBA" id="ARBA00006192"/>
    </source>
</evidence>
<evidence type="ECO:0000256" key="6">
    <source>
        <dbReference type="PROSITE-ProRule" id="PRU00708"/>
    </source>
</evidence>
<keyword evidence="2" id="KW-0677">Repeat</keyword>
<comment type="function">
    <text evidence="3">Regulates mitochondrial small subunit maturation by controlling 15S rRNA 5'-end processing. Localizes to the 5' precursor of the 15S rRNA in a position that is subsequently occupied by mS47 in the mature yeast mtSSU. Uses structure and sequence-specific RNA recognition, binding to a single-stranded region of the precursor and specifically recognizing bases -6 to -1. The exchange of Ccm1 for mS47 is coupled to the irreversible removal of precursor rRNA that is accompanied by conformational changes of the mitoribosomal proteins uS5m and mS26. These conformational changes signal completion of 5'-end rRNA processing through protection of the mature 5'-end of the 15S rRNA and stabilization of mS47. The removal of the 5' precursor together with the dissociation of Ccm1 may be catalyzed by the 5'-3' exoribonuclease Pet127. Involved in the specific removal of group I introns in mitochondrial encoded transcripts.</text>
</comment>
<feature type="repeat" description="PPR" evidence="6">
    <location>
        <begin position="419"/>
        <end position="453"/>
    </location>
</feature>
<feature type="compositionally biased region" description="Polar residues" evidence="7">
    <location>
        <begin position="14"/>
        <end position="24"/>
    </location>
</feature>
<dbReference type="InterPro" id="IPR033443">
    <property type="entry name" value="PROP1-like_PPR_dom"/>
</dbReference>